<gene>
    <name evidence="4" type="ORF">Pcinc_004343</name>
</gene>
<dbReference type="Proteomes" id="UP001286313">
    <property type="component" value="Unassembled WGS sequence"/>
</dbReference>
<keyword evidence="2" id="KW-1133">Transmembrane helix</keyword>
<reference evidence="4" key="1">
    <citation type="submission" date="2023-10" db="EMBL/GenBank/DDBJ databases">
        <title>Genome assemblies of two species of porcelain crab, Petrolisthes cinctipes and Petrolisthes manimaculis (Anomura: Porcellanidae).</title>
        <authorList>
            <person name="Angst P."/>
        </authorList>
    </citation>
    <scope>NUCLEOTIDE SEQUENCE</scope>
    <source>
        <strain evidence="4">PB745_01</strain>
        <tissue evidence="4">Gill</tissue>
    </source>
</reference>
<feature type="compositionally biased region" description="Acidic residues" evidence="1">
    <location>
        <begin position="91"/>
        <end position="100"/>
    </location>
</feature>
<dbReference type="EMBL" id="JAWQEG010000304">
    <property type="protein sequence ID" value="KAK3891778.1"/>
    <property type="molecule type" value="Genomic_DNA"/>
</dbReference>
<evidence type="ECO:0000256" key="1">
    <source>
        <dbReference type="SAM" id="MobiDB-lite"/>
    </source>
</evidence>
<feature type="transmembrane region" description="Helical" evidence="2">
    <location>
        <begin position="183"/>
        <end position="201"/>
    </location>
</feature>
<keyword evidence="5" id="KW-1185">Reference proteome</keyword>
<feature type="compositionally biased region" description="Basic and acidic residues" evidence="1">
    <location>
        <begin position="53"/>
        <end position="90"/>
    </location>
</feature>
<sequence>MTVTVLVLGLLPRFCSDAAVIDTEERKQQQADEIEITETMEEEKKGVMATDNDNTKMSEHEFEETTHEEIEDKREEGETTKNQEDYKAQEEEKEQEELEKLEEGMKEQQKVGEQEDTQTQEEIHQELQNQEDGPAGEQVDSSSSLTDQLVNDQLDNSAGNTSQHPSDTTPGDNIVPYFTVGNFVYSVWGFMLGGLLIYLNLRDTFKLPFISALDHLLGSRRHRRETSSALLESYLDQIFHTFTTTMDKVEKIRRLV</sequence>
<evidence type="ECO:0000256" key="3">
    <source>
        <dbReference type="SAM" id="SignalP"/>
    </source>
</evidence>
<organism evidence="4 5">
    <name type="scientific">Petrolisthes cinctipes</name>
    <name type="common">Flat porcelain crab</name>
    <dbReference type="NCBI Taxonomy" id="88211"/>
    <lineage>
        <taxon>Eukaryota</taxon>
        <taxon>Metazoa</taxon>
        <taxon>Ecdysozoa</taxon>
        <taxon>Arthropoda</taxon>
        <taxon>Crustacea</taxon>
        <taxon>Multicrustacea</taxon>
        <taxon>Malacostraca</taxon>
        <taxon>Eumalacostraca</taxon>
        <taxon>Eucarida</taxon>
        <taxon>Decapoda</taxon>
        <taxon>Pleocyemata</taxon>
        <taxon>Anomura</taxon>
        <taxon>Galatheoidea</taxon>
        <taxon>Porcellanidae</taxon>
        <taxon>Petrolisthes</taxon>
    </lineage>
</organism>
<feature type="signal peptide" evidence="3">
    <location>
        <begin position="1"/>
        <end position="18"/>
    </location>
</feature>
<name>A0AAE1GEN6_PETCI</name>
<keyword evidence="2" id="KW-0472">Membrane</keyword>
<protein>
    <submittedName>
        <fullName evidence="4">Uncharacterized protein</fullName>
    </submittedName>
</protein>
<evidence type="ECO:0000313" key="4">
    <source>
        <dbReference type="EMBL" id="KAK3891778.1"/>
    </source>
</evidence>
<dbReference type="AlphaFoldDB" id="A0AAE1GEN6"/>
<accession>A0AAE1GEN6</accession>
<feature type="compositionally biased region" description="Basic and acidic residues" evidence="1">
    <location>
        <begin position="101"/>
        <end position="113"/>
    </location>
</feature>
<feature type="compositionally biased region" description="Acidic residues" evidence="1">
    <location>
        <begin position="32"/>
        <end position="41"/>
    </location>
</feature>
<feature type="chain" id="PRO_5042191315" evidence="3">
    <location>
        <begin position="19"/>
        <end position="256"/>
    </location>
</feature>
<comment type="caution">
    <text evidence="4">The sequence shown here is derived from an EMBL/GenBank/DDBJ whole genome shotgun (WGS) entry which is preliminary data.</text>
</comment>
<keyword evidence="3" id="KW-0732">Signal</keyword>
<proteinExistence type="predicted"/>
<evidence type="ECO:0000313" key="5">
    <source>
        <dbReference type="Proteomes" id="UP001286313"/>
    </source>
</evidence>
<feature type="region of interest" description="Disordered" evidence="1">
    <location>
        <begin position="153"/>
        <end position="172"/>
    </location>
</feature>
<evidence type="ECO:0000256" key="2">
    <source>
        <dbReference type="SAM" id="Phobius"/>
    </source>
</evidence>
<feature type="compositionally biased region" description="Polar residues" evidence="1">
    <location>
        <begin position="153"/>
        <end position="171"/>
    </location>
</feature>
<feature type="region of interest" description="Disordered" evidence="1">
    <location>
        <begin position="25"/>
        <end position="144"/>
    </location>
</feature>
<keyword evidence="2" id="KW-0812">Transmembrane</keyword>